<sequence>MTVPGLHQAAAARSELMSKASAGWRSAERCRPRAGALRERFASLLRSFCSGQRAPGGAVSGLITRGGGAAADVHTLRMVLNDSDYWEAPEKDTLLPTLILSQAEALASPKSVRTAEFPCSPPPGSQASPQRSPCTVTLCDGEGSSPRSSVADSDFGLSSWQLEPSGKEATLLEDWQSSRWLRRVERMEAAAAAVAERHRSALLVESCFRSWRHTALAQCGASPSLRDDCWSVGP</sequence>
<dbReference type="Proteomes" id="UP000186817">
    <property type="component" value="Unassembled WGS sequence"/>
</dbReference>
<accession>A0A1Q9EVU3</accession>
<dbReference type="EMBL" id="LSRX01000058">
    <property type="protein sequence ID" value="OLQ11505.1"/>
    <property type="molecule type" value="Genomic_DNA"/>
</dbReference>
<reference evidence="2 3" key="1">
    <citation type="submission" date="2016-02" db="EMBL/GenBank/DDBJ databases">
        <title>Genome analysis of coral dinoflagellate symbionts highlights evolutionary adaptations to a symbiotic lifestyle.</title>
        <authorList>
            <person name="Aranda M."/>
            <person name="Li Y."/>
            <person name="Liew Y.J."/>
            <person name="Baumgarten S."/>
            <person name="Simakov O."/>
            <person name="Wilson M."/>
            <person name="Piel J."/>
            <person name="Ashoor H."/>
            <person name="Bougouffa S."/>
            <person name="Bajic V.B."/>
            <person name="Ryu T."/>
            <person name="Ravasi T."/>
            <person name="Bayer T."/>
            <person name="Micklem G."/>
            <person name="Kim H."/>
            <person name="Bhak J."/>
            <person name="Lajeunesse T.C."/>
            <person name="Voolstra C.R."/>
        </authorList>
    </citation>
    <scope>NUCLEOTIDE SEQUENCE [LARGE SCALE GENOMIC DNA]</scope>
    <source>
        <strain evidence="2 3">CCMP2467</strain>
    </source>
</reference>
<dbReference type="AlphaFoldDB" id="A0A1Q9EVU3"/>
<evidence type="ECO:0000256" key="1">
    <source>
        <dbReference type="SAM" id="MobiDB-lite"/>
    </source>
</evidence>
<dbReference type="OrthoDB" id="427889at2759"/>
<evidence type="ECO:0000313" key="2">
    <source>
        <dbReference type="EMBL" id="OLQ11505.1"/>
    </source>
</evidence>
<protein>
    <submittedName>
        <fullName evidence="2">Uncharacterized protein</fullName>
    </submittedName>
</protein>
<organism evidence="2 3">
    <name type="scientific">Symbiodinium microadriaticum</name>
    <name type="common">Dinoflagellate</name>
    <name type="synonym">Zooxanthella microadriatica</name>
    <dbReference type="NCBI Taxonomy" id="2951"/>
    <lineage>
        <taxon>Eukaryota</taxon>
        <taxon>Sar</taxon>
        <taxon>Alveolata</taxon>
        <taxon>Dinophyceae</taxon>
        <taxon>Suessiales</taxon>
        <taxon>Symbiodiniaceae</taxon>
        <taxon>Symbiodinium</taxon>
    </lineage>
</organism>
<keyword evidence="3" id="KW-1185">Reference proteome</keyword>
<comment type="caution">
    <text evidence="2">The sequence shown here is derived from an EMBL/GenBank/DDBJ whole genome shotgun (WGS) entry which is preliminary data.</text>
</comment>
<feature type="region of interest" description="Disordered" evidence="1">
    <location>
        <begin position="114"/>
        <end position="135"/>
    </location>
</feature>
<proteinExistence type="predicted"/>
<evidence type="ECO:0000313" key="3">
    <source>
        <dbReference type="Proteomes" id="UP000186817"/>
    </source>
</evidence>
<gene>
    <name evidence="2" type="ORF">AK812_SmicGene49080</name>
</gene>
<feature type="compositionally biased region" description="Polar residues" evidence="1">
    <location>
        <begin position="125"/>
        <end position="135"/>
    </location>
</feature>
<name>A0A1Q9EVU3_SYMMI</name>